<evidence type="ECO:0008006" key="7">
    <source>
        <dbReference type="Google" id="ProtNLM"/>
    </source>
</evidence>
<feature type="repeat" description="PPR" evidence="3">
    <location>
        <begin position="70"/>
        <end position="104"/>
    </location>
</feature>
<proteinExistence type="inferred from homology"/>
<sequence length="279" mass="31543">MASFTILFNALVKNNHHETVISRFKRFNSTGLLPNLILFNVLLNCVCNRGRACDGFVVLGRILRLGFSPDAVTLTSLIKCLCREGRIMKATQLFKNMNPFRCRPNVITYGTLIQELCQTGNTNVALKLHELMVKGNSENGVMGTYCKKQNINEAMSLYREMISKGVVPNNITYRFIDGLCKNGCVVEAMELLDILKKDKFILSIKSYNGVIDGLCKTRRLKIAHKLFHELPQEGLEPNIVIYNIMVQRLCKKGKLEEANDLLSIMEEEGCALDLITYKL</sequence>
<gene>
    <name evidence="4" type="ORF">EZV62_009003</name>
    <name evidence="5" type="ORF">EZV62_009186</name>
</gene>
<reference evidence="5" key="2">
    <citation type="submission" date="2019-05" db="EMBL/GenBank/DDBJ databases">
        <authorList>
            <person name="Zhang R."/>
        </authorList>
    </citation>
    <scope>NUCLEOTIDE SEQUENCE [LARGE SCALE GENOMIC DNA]</scope>
    <source>
        <strain evidence="5">Malutang-1-2009seedling</strain>
        <tissue evidence="5">Leaf</tissue>
    </source>
</reference>
<comment type="similarity">
    <text evidence="1">Belongs to the PPR family. P subfamily.</text>
</comment>
<organism evidence="5 6">
    <name type="scientific">Acer yangbiense</name>
    <dbReference type="NCBI Taxonomy" id="1000413"/>
    <lineage>
        <taxon>Eukaryota</taxon>
        <taxon>Viridiplantae</taxon>
        <taxon>Streptophyta</taxon>
        <taxon>Embryophyta</taxon>
        <taxon>Tracheophyta</taxon>
        <taxon>Spermatophyta</taxon>
        <taxon>Magnoliopsida</taxon>
        <taxon>eudicotyledons</taxon>
        <taxon>Gunneridae</taxon>
        <taxon>Pentapetalae</taxon>
        <taxon>rosids</taxon>
        <taxon>malvids</taxon>
        <taxon>Sapindales</taxon>
        <taxon>Sapindaceae</taxon>
        <taxon>Hippocastanoideae</taxon>
        <taxon>Acereae</taxon>
        <taxon>Acer</taxon>
    </lineage>
</organism>
<name>A0A5C7IFK9_9ROSI</name>
<evidence type="ECO:0000313" key="6">
    <source>
        <dbReference type="Proteomes" id="UP000323000"/>
    </source>
</evidence>
<dbReference type="EMBL" id="VAHF01000003">
    <property type="protein sequence ID" value="TXG67911.1"/>
    <property type="molecule type" value="Genomic_DNA"/>
</dbReference>
<dbReference type="Gene3D" id="1.25.40.10">
    <property type="entry name" value="Tetratricopeptide repeat domain"/>
    <property type="match status" value="2"/>
</dbReference>
<dbReference type="OrthoDB" id="185373at2759"/>
<evidence type="ECO:0000256" key="1">
    <source>
        <dbReference type="ARBA" id="ARBA00007626"/>
    </source>
</evidence>
<evidence type="ECO:0000313" key="4">
    <source>
        <dbReference type="EMBL" id="TXG67728.1"/>
    </source>
</evidence>
<dbReference type="NCBIfam" id="TIGR00756">
    <property type="entry name" value="PPR"/>
    <property type="match status" value="6"/>
</dbReference>
<dbReference type="InterPro" id="IPR011990">
    <property type="entry name" value="TPR-like_helical_dom_sf"/>
</dbReference>
<keyword evidence="2" id="KW-0677">Repeat</keyword>
<feature type="repeat" description="PPR" evidence="3">
    <location>
        <begin position="134"/>
        <end position="168"/>
    </location>
</feature>
<dbReference type="AlphaFoldDB" id="A0A5C7IFK9"/>
<evidence type="ECO:0000256" key="2">
    <source>
        <dbReference type="ARBA" id="ARBA00022737"/>
    </source>
</evidence>
<evidence type="ECO:0000313" key="5">
    <source>
        <dbReference type="EMBL" id="TXG67911.1"/>
    </source>
</evidence>
<dbReference type="PROSITE" id="PS51375">
    <property type="entry name" value="PPR"/>
    <property type="match status" value="5"/>
</dbReference>
<protein>
    <recommendedName>
        <fullName evidence="7">Pentacotripeptide-repeat region of PRORP domain-containing protein</fullName>
    </recommendedName>
</protein>
<keyword evidence="6" id="KW-1185">Reference proteome</keyword>
<evidence type="ECO:0000256" key="3">
    <source>
        <dbReference type="PROSITE-ProRule" id="PRU00708"/>
    </source>
</evidence>
<feature type="repeat" description="PPR" evidence="3">
    <location>
        <begin position="238"/>
        <end position="272"/>
    </location>
</feature>
<dbReference type="Pfam" id="PF13041">
    <property type="entry name" value="PPR_2"/>
    <property type="match status" value="4"/>
</dbReference>
<reference evidence="6" key="1">
    <citation type="journal article" date="2019" name="Gigascience">
        <title>De novo genome assembly of the endangered Acer yangbiense, a plant species with extremely small populations endemic to Yunnan Province, China.</title>
        <authorList>
            <person name="Yang J."/>
            <person name="Wariss H.M."/>
            <person name="Tao L."/>
            <person name="Zhang R."/>
            <person name="Yun Q."/>
            <person name="Hollingsworth P."/>
            <person name="Dao Z."/>
            <person name="Luo G."/>
            <person name="Guo H."/>
            <person name="Ma Y."/>
            <person name="Sun W."/>
        </authorList>
    </citation>
    <scope>NUCLEOTIDE SEQUENCE [LARGE SCALE GENOMIC DNA]</scope>
    <source>
        <strain evidence="6">cv. Malutang</strain>
    </source>
</reference>
<feature type="repeat" description="PPR" evidence="3">
    <location>
        <begin position="203"/>
        <end position="237"/>
    </location>
</feature>
<accession>A0A5C7IFK9</accession>
<dbReference type="InterPro" id="IPR002885">
    <property type="entry name" value="PPR_rpt"/>
</dbReference>
<feature type="repeat" description="PPR" evidence="3">
    <location>
        <begin position="35"/>
        <end position="69"/>
    </location>
</feature>
<dbReference type="EMBL" id="VAHF01000003">
    <property type="protein sequence ID" value="TXG67728.1"/>
    <property type="molecule type" value="Genomic_DNA"/>
</dbReference>
<dbReference type="PANTHER" id="PTHR47938:SF35">
    <property type="entry name" value="PENTATRICOPEPTIDE REPEAT-CONTAINING PROTEIN 4, MITOCHONDRIAL-RELATED"/>
    <property type="match status" value="1"/>
</dbReference>
<dbReference type="GO" id="GO:0003729">
    <property type="term" value="F:mRNA binding"/>
    <property type="evidence" value="ECO:0007669"/>
    <property type="project" value="TreeGrafter"/>
</dbReference>
<dbReference type="Proteomes" id="UP000323000">
    <property type="component" value="Chromosome 3"/>
</dbReference>
<comment type="caution">
    <text evidence="5">The sequence shown here is derived from an EMBL/GenBank/DDBJ whole genome shotgun (WGS) entry which is preliminary data.</text>
</comment>
<dbReference type="PANTHER" id="PTHR47938">
    <property type="entry name" value="RESPIRATORY COMPLEX I CHAPERONE (CIA84), PUTATIVE (AFU_ORTHOLOGUE AFUA_2G06020)-RELATED"/>
    <property type="match status" value="1"/>
</dbReference>